<protein>
    <submittedName>
        <fullName evidence="1">Uncharacterized protein</fullName>
    </submittedName>
</protein>
<dbReference type="GeneID" id="89336788"/>
<gene>
    <name evidence="1" type="ORF">V6M85_08425</name>
</gene>
<reference evidence="1 2" key="1">
    <citation type="submission" date="2024-02" db="EMBL/GenBank/DDBJ databases">
        <title>STSV induces naive adaptation in Sulfolobus.</title>
        <authorList>
            <person name="Xiang X."/>
            <person name="Song M."/>
        </authorList>
    </citation>
    <scope>NUCLEOTIDE SEQUENCE [LARGE SCALE GENOMIC DNA]</scope>
    <source>
        <strain evidence="1 2">RT2</strain>
    </source>
</reference>
<evidence type="ECO:0000313" key="2">
    <source>
        <dbReference type="Proteomes" id="UP001432202"/>
    </source>
</evidence>
<dbReference type="AlphaFoldDB" id="A0AAX4L016"/>
<organism evidence="1 2">
    <name type="scientific">Sulfolobus tengchongensis</name>
    <dbReference type="NCBI Taxonomy" id="207809"/>
    <lineage>
        <taxon>Archaea</taxon>
        <taxon>Thermoproteota</taxon>
        <taxon>Thermoprotei</taxon>
        <taxon>Sulfolobales</taxon>
        <taxon>Sulfolobaceae</taxon>
        <taxon>Sulfolobus</taxon>
    </lineage>
</organism>
<name>A0AAX4L016_9CREN</name>
<evidence type="ECO:0000313" key="1">
    <source>
        <dbReference type="EMBL" id="WWQ59516.1"/>
    </source>
</evidence>
<dbReference type="EMBL" id="CP146016">
    <property type="protein sequence ID" value="WWQ59516.1"/>
    <property type="molecule type" value="Genomic_DNA"/>
</dbReference>
<keyword evidence="2" id="KW-1185">Reference proteome</keyword>
<accession>A0AAX4L016</accession>
<dbReference type="RefSeq" id="WP_338598724.1">
    <property type="nucleotide sequence ID" value="NZ_CP146016.1"/>
</dbReference>
<sequence length="110" mass="12918">MNEKLFKEYERLRNILKDNLVGIDIINNEVIVYVKNKVSIQGYKVLDPIDYIKDQITSAIGNLVRNIEVKDDVIEVHVKDYTPQMFELISVIEYETNKKFNTRLTVRVLS</sequence>
<dbReference type="Proteomes" id="UP001432202">
    <property type="component" value="Chromosome"/>
</dbReference>
<proteinExistence type="predicted"/>